<reference evidence="2" key="3">
    <citation type="submission" date="2015-06" db="UniProtKB">
        <authorList>
            <consortium name="EnsemblProtists"/>
        </authorList>
    </citation>
    <scope>IDENTIFICATION</scope>
</reference>
<dbReference type="AlphaFoldDB" id="L1J1J8"/>
<organism evidence="1">
    <name type="scientific">Guillardia theta (strain CCMP2712)</name>
    <name type="common">Cryptophyte</name>
    <dbReference type="NCBI Taxonomy" id="905079"/>
    <lineage>
        <taxon>Eukaryota</taxon>
        <taxon>Cryptophyceae</taxon>
        <taxon>Pyrenomonadales</taxon>
        <taxon>Geminigeraceae</taxon>
        <taxon>Guillardia</taxon>
    </lineage>
</organism>
<dbReference type="GeneID" id="17298497"/>
<name>L1J1J8_GUITC</name>
<sequence>MGFTNIILLDANRWRSEGEADLLTSAAAAAADVFYCFGMKEAIPSLSASHRQQLRDQLVCSFCGRGDLLVILQNAGLPDESEPGMVMVGRLVDAIESAYNEASERMVEDMAGVSVVLESCSLPVLSVSWDDERQRKIEVTSA</sequence>
<dbReference type="RefSeq" id="XP_005828940.1">
    <property type="nucleotide sequence ID" value="XM_005828883.1"/>
</dbReference>
<reference evidence="3" key="2">
    <citation type="submission" date="2012-11" db="EMBL/GenBank/DDBJ databases">
        <authorList>
            <person name="Kuo A."/>
            <person name="Curtis B.A."/>
            <person name="Tanifuji G."/>
            <person name="Burki F."/>
            <person name="Gruber A."/>
            <person name="Irimia M."/>
            <person name="Maruyama S."/>
            <person name="Arias M.C."/>
            <person name="Ball S.G."/>
            <person name="Gile G.H."/>
            <person name="Hirakawa Y."/>
            <person name="Hopkins J.F."/>
            <person name="Rensing S.A."/>
            <person name="Schmutz J."/>
            <person name="Symeonidi A."/>
            <person name="Elias M."/>
            <person name="Eveleigh R.J."/>
            <person name="Herman E.K."/>
            <person name="Klute M.J."/>
            <person name="Nakayama T."/>
            <person name="Obornik M."/>
            <person name="Reyes-Prieto A."/>
            <person name="Armbrust E.V."/>
            <person name="Aves S.J."/>
            <person name="Beiko R.G."/>
            <person name="Coutinho P."/>
            <person name="Dacks J.B."/>
            <person name="Durnford D.G."/>
            <person name="Fast N.M."/>
            <person name="Green B.R."/>
            <person name="Grisdale C."/>
            <person name="Hempe F."/>
            <person name="Henrissat B."/>
            <person name="Hoppner M.P."/>
            <person name="Ishida K.-I."/>
            <person name="Kim E."/>
            <person name="Koreny L."/>
            <person name="Kroth P.G."/>
            <person name="Liu Y."/>
            <person name="Malik S.-B."/>
            <person name="Maier U.G."/>
            <person name="McRose D."/>
            <person name="Mock T."/>
            <person name="Neilson J.A."/>
            <person name="Onodera N.T."/>
            <person name="Poole A.M."/>
            <person name="Pritham E.J."/>
            <person name="Richards T.A."/>
            <person name="Rocap G."/>
            <person name="Roy S.W."/>
            <person name="Sarai C."/>
            <person name="Schaack S."/>
            <person name="Shirato S."/>
            <person name="Slamovits C.H."/>
            <person name="Spencer D.F."/>
            <person name="Suzuki S."/>
            <person name="Worden A.Z."/>
            <person name="Zauner S."/>
            <person name="Barry K."/>
            <person name="Bell C."/>
            <person name="Bharti A.K."/>
            <person name="Crow J.A."/>
            <person name="Grimwood J."/>
            <person name="Kramer R."/>
            <person name="Lindquist E."/>
            <person name="Lucas S."/>
            <person name="Salamov A."/>
            <person name="McFadden G.I."/>
            <person name="Lane C.E."/>
            <person name="Keeling P.J."/>
            <person name="Gray M.W."/>
            <person name="Grigoriev I.V."/>
            <person name="Archibald J.M."/>
        </authorList>
    </citation>
    <scope>NUCLEOTIDE SEQUENCE</scope>
    <source>
        <strain evidence="3">CCMP2712</strain>
    </source>
</reference>
<dbReference type="EnsemblProtists" id="EKX41960">
    <property type="protein sequence ID" value="EKX41960"/>
    <property type="gene ID" value="GUITHDRAFT_153710"/>
</dbReference>
<dbReference type="PaxDb" id="55529-EKX41960"/>
<protein>
    <submittedName>
        <fullName evidence="1 2">Uncharacterized protein</fullName>
    </submittedName>
</protein>
<proteinExistence type="predicted"/>
<evidence type="ECO:0000313" key="2">
    <source>
        <dbReference type="EnsemblProtists" id="EKX41960"/>
    </source>
</evidence>
<dbReference type="HOGENOM" id="CLU_1819519_0_0_1"/>
<accession>L1J1J8</accession>
<evidence type="ECO:0000313" key="3">
    <source>
        <dbReference type="Proteomes" id="UP000011087"/>
    </source>
</evidence>
<dbReference type="KEGG" id="gtt:GUITHDRAFT_153710"/>
<gene>
    <name evidence="1" type="ORF">GUITHDRAFT_153710</name>
</gene>
<dbReference type="Proteomes" id="UP000011087">
    <property type="component" value="Unassembled WGS sequence"/>
</dbReference>
<keyword evidence="3" id="KW-1185">Reference proteome</keyword>
<reference evidence="1 3" key="1">
    <citation type="journal article" date="2012" name="Nature">
        <title>Algal genomes reveal evolutionary mosaicism and the fate of nucleomorphs.</title>
        <authorList>
            <consortium name="DOE Joint Genome Institute"/>
            <person name="Curtis B.A."/>
            <person name="Tanifuji G."/>
            <person name="Burki F."/>
            <person name="Gruber A."/>
            <person name="Irimia M."/>
            <person name="Maruyama S."/>
            <person name="Arias M.C."/>
            <person name="Ball S.G."/>
            <person name="Gile G.H."/>
            <person name="Hirakawa Y."/>
            <person name="Hopkins J.F."/>
            <person name="Kuo A."/>
            <person name="Rensing S.A."/>
            <person name="Schmutz J."/>
            <person name="Symeonidi A."/>
            <person name="Elias M."/>
            <person name="Eveleigh R.J."/>
            <person name="Herman E.K."/>
            <person name="Klute M.J."/>
            <person name="Nakayama T."/>
            <person name="Obornik M."/>
            <person name="Reyes-Prieto A."/>
            <person name="Armbrust E.V."/>
            <person name="Aves S.J."/>
            <person name="Beiko R.G."/>
            <person name="Coutinho P."/>
            <person name="Dacks J.B."/>
            <person name="Durnford D.G."/>
            <person name="Fast N.M."/>
            <person name="Green B.R."/>
            <person name="Grisdale C.J."/>
            <person name="Hempel F."/>
            <person name="Henrissat B."/>
            <person name="Hoppner M.P."/>
            <person name="Ishida K."/>
            <person name="Kim E."/>
            <person name="Koreny L."/>
            <person name="Kroth P.G."/>
            <person name="Liu Y."/>
            <person name="Malik S.B."/>
            <person name="Maier U.G."/>
            <person name="McRose D."/>
            <person name="Mock T."/>
            <person name="Neilson J.A."/>
            <person name="Onodera N.T."/>
            <person name="Poole A.M."/>
            <person name="Pritham E.J."/>
            <person name="Richards T.A."/>
            <person name="Rocap G."/>
            <person name="Roy S.W."/>
            <person name="Sarai C."/>
            <person name="Schaack S."/>
            <person name="Shirato S."/>
            <person name="Slamovits C.H."/>
            <person name="Spencer D.F."/>
            <person name="Suzuki S."/>
            <person name="Worden A.Z."/>
            <person name="Zauner S."/>
            <person name="Barry K."/>
            <person name="Bell C."/>
            <person name="Bharti A.K."/>
            <person name="Crow J.A."/>
            <person name="Grimwood J."/>
            <person name="Kramer R."/>
            <person name="Lindquist E."/>
            <person name="Lucas S."/>
            <person name="Salamov A."/>
            <person name="McFadden G.I."/>
            <person name="Lane C.E."/>
            <person name="Keeling P.J."/>
            <person name="Gray M.W."/>
            <person name="Grigoriev I.V."/>
            <person name="Archibald J.M."/>
        </authorList>
    </citation>
    <scope>NUCLEOTIDE SEQUENCE</scope>
    <source>
        <strain evidence="1 3">CCMP2712</strain>
    </source>
</reference>
<evidence type="ECO:0000313" key="1">
    <source>
        <dbReference type="EMBL" id="EKX41960.1"/>
    </source>
</evidence>
<dbReference type="OrthoDB" id="10458439at2759"/>
<dbReference type="EMBL" id="JH993020">
    <property type="protein sequence ID" value="EKX41960.1"/>
    <property type="molecule type" value="Genomic_DNA"/>
</dbReference>